<organism evidence="2 3">
    <name type="scientific">Vittaforma corneae (strain ATCC 50505)</name>
    <name type="common">Microsporidian parasite</name>
    <name type="synonym">Nosema corneum</name>
    <dbReference type="NCBI Taxonomy" id="993615"/>
    <lineage>
        <taxon>Eukaryota</taxon>
        <taxon>Fungi</taxon>
        <taxon>Fungi incertae sedis</taxon>
        <taxon>Microsporidia</taxon>
        <taxon>Nosematidae</taxon>
        <taxon>Vittaforma</taxon>
    </lineage>
</organism>
<dbReference type="RefSeq" id="XP_007603807.1">
    <property type="nucleotide sequence ID" value="XM_007603745.1"/>
</dbReference>
<evidence type="ECO:0000313" key="3">
    <source>
        <dbReference type="Proteomes" id="UP000011082"/>
    </source>
</evidence>
<keyword evidence="1" id="KW-1133">Transmembrane helix</keyword>
<evidence type="ECO:0000313" key="2">
    <source>
        <dbReference type="EMBL" id="ELA42602.1"/>
    </source>
</evidence>
<dbReference type="GeneID" id="19881072"/>
<keyword evidence="3" id="KW-1185">Reference proteome</keyword>
<dbReference type="EMBL" id="JH370131">
    <property type="protein sequence ID" value="ELA42602.1"/>
    <property type="molecule type" value="Genomic_DNA"/>
</dbReference>
<protein>
    <submittedName>
        <fullName evidence="2">Uncharacterized protein</fullName>
    </submittedName>
</protein>
<reference evidence="3" key="1">
    <citation type="submission" date="2011-05" db="EMBL/GenBank/DDBJ databases">
        <title>The genome sequence of Vittaforma corneae strain ATCC 50505.</title>
        <authorList>
            <consortium name="The Broad Institute Genome Sequencing Platform"/>
            <person name="Cuomo C."/>
            <person name="Didier E."/>
            <person name="Bowers L."/>
            <person name="Young S.K."/>
            <person name="Zeng Q."/>
            <person name="Gargeya S."/>
            <person name="Fitzgerald M."/>
            <person name="Haas B."/>
            <person name="Abouelleil A."/>
            <person name="Alvarado L."/>
            <person name="Arachchi H.M."/>
            <person name="Berlin A."/>
            <person name="Chapman S.B."/>
            <person name="Gearin G."/>
            <person name="Goldberg J."/>
            <person name="Griggs A."/>
            <person name="Gujja S."/>
            <person name="Hansen M."/>
            <person name="Heiman D."/>
            <person name="Howarth C."/>
            <person name="Larimer J."/>
            <person name="Lui A."/>
            <person name="MacDonald P.J.P."/>
            <person name="McCowen C."/>
            <person name="Montmayeur A."/>
            <person name="Murphy C."/>
            <person name="Neiman D."/>
            <person name="Pearson M."/>
            <person name="Priest M."/>
            <person name="Roberts A."/>
            <person name="Saif S."/>
            <person name="Shea T."/>
            <person name="Sisk P."/>
            <person name="Stolte C."/>
            <person name="Sykes S."/>
            <person name="Wortman J."/>
            <person name="Nusbaum C."/>
            <person name="Birren B."/>
        </authorList>
    </citation>
    <scope>NUCLEOTIDE SEQUENCE [LARGE SCALE GENOMIC DNA]</scope>
    <source>
        <strain evidence="3">ATCC 50505</strain>
    </source>
</reference>
<dbReference type="Proteomes" id="UP000011082">
    <property type="component" value="Unassembled WGS sequence"/>
</dbReference>
<name>L2GQL7_VITCO</name>
<feature type="transmembrane region" description="Helical" evidence="1">
    <location>
        <begin position="563"/>
        <end position="582"/>
    </location>
</feature>
<proteinExistence type="predicted"/>
<accession>L2GQL7</accession>
<gene>
    <name evidence="2" type="ORF">VICG_00354</name>
</gene>
<evidence type="ECO:0000256" key="1">
    <source>
        <dbReference type="SAM" id="Phobius"/>
    </source>
</evidence>
<dbReference type="VEuPathDB" id="MicrosporidiaDB:VICG_00354"/>
<keyword evidence="1" id="KW-0812">Transmembrane</keyword>
<dbReference type="AlphaFoldDB" id="L2GQL7"/>
<keyword evidence="1" id="KW-0472">Membrane</keyword>
<dbReference type="InParanoid" id="L2GQL7"/>
<dbReference type="HOGENOM" id="CLU_449935_0_0_1"/>
<sequence>MINAIRADAGRYHTVLAKNGISQDFELPFIVYDQYLSIVNSKLKKLFSIDINDLKTENLRGYLKNRVAPHISSCFHPDEPFELFAHFRHGHKAFSFFIEELRKKGVRFANEHESVTAFQALKQFFRLGGKSEIRDDGHSKELHSALNSFDTLLTFLKEEKSTETDEVLPFSEICSLFVMHLDYLNSIRAFAPNSSYPDILELIRNAYLSLLKLNYISHSVMKNWIDPTELHSLTDSKIQRFNFLKQEMHSVLKSFNINVMILINLIDVRFATMEIHFRHVFRTLSIIRSINSLFKICTDLMLLAVQKRSITRENARTFIDDMAFISSNITLYSLDDKFIKTGEFAELFDLPLSETNQSFFSGRAWPFARFFSRGDKQEEHVRDHLRSCTTILSPLESDIDAISSEYKNNEIDIKIKNIATKKKEKDLDVAVRQKFPEFFENPEARLDRMLELVLFVTEKNLSSCKSAIKDEKQLSVAVEQIKRAFKEASYSKFKLRERTDRLFELYNVAVSQNDPNFRKISFETTGFRPVLDIIFEKFNRSAQTEKEYQILSELAALEVQKKMAMIAIWILIMTDTVLIVFNRIKGRPSTRKINARRREPPRYNYYH</sequence>